<dbReference type="InterPro" id="IPR036028">
    <property type="entry name" value="SH3-like_dom_sf"/>
</dbReference>
<accession>A0ABM1SCX6</accession>
<protein>
    <submittedName>
        <fullName evidence="7">Uncharacterized protein LOC106459319 isoform X1</fullName>
    </submittedName>
</protein>
<feature type="coiled-coil region" evidence="3">
    <location>
        <begin position="667"/>
        <end position="695"/>
    </location>
</feature>
<dbReference type="PRINTS" id="PR00499">
    <property type="entry name" value="P67PHOX"/>
</dbReference>
<dbReference type="GeneID" id="106459319"/>
<evidence type="ECO:0000256" key="4">
    <source>
        <dbReference type="SAM" id="MobiDB-lite"/>
    </source>
</evidence>
<name>A0ABM1SCX6_LIMPO</name>
<proteinExistence type="predicted"/>
<dbReference type="InterPro" id="IPR050384">
    <property type="entry name" value="Endophilin_SH3RF"/>
</dbReference>
<sequence>MADNSFLSCSIGSQLPTNLLVLKPTIVRRRLLKLNPVTKPGTQENKDKVEEPLKTVNGGPAETNVHSTPEEKTEEVVDSVDMPVPRENGSPNEMMYKTSTTLDINEDVETANDVTSLSTTSSSTGSCATTIVANTDCQESQRWDEAQSTRNSSSPQIPKKAENGTKEGENQEEHSISSNRYSPINVTITSTSRKVWTPGQPISCASSETKSQELRREDEKSKFKDVSTVRQSIGNGPDENTHFKNMKMNTDGVIVENDENKKHPNGHCQCHGYDTWKISNAPSDPSILSSTGVSSNRSQHKSVLNNIQSKETKRGQSSSSVLQPSMKASSHSQVEGVCRLPVTQNPIVIIMQKAREGQLPKGPSYIDSKPDHLKEKSPRNKYYINTVSDLNLMGEKIPSKYYSSWLQDKGIPDGLQLDRKLNYWEVQDQYNSDWYRSMYRSLHRLEQLEGKVSHAGGYVSEPEYDRKDYTRGSKCTIYGHRSKQDRDRGPKELLQEKRNFQLSQFQPSQRTCEEVYKNQPYSIAEYEPGKSSIAQKQAKLEEVYNEKQKQRSLLQQDHCPKQPYIFSDGYESDSMLIKKTGKTDMVDPEQQKAWYREIQRGGEIPFTGLRKRAPEKPKEPLIGPPPPTPRLDEADILTAYYPSYTREPASPHQYQESVVNIHYRSPVRNLEKDYIDEEELRHKQEDAMRKFYEEEKYKKELQQLEEMEKRRHSDNFIPSQKSPIALNRYEDPFGSPTTPLPKTSEPRDVARVLYNFTAHSAKELSVKKGDIVYITKNIDKNWFLGEHHGMVGILPFSYVELIPQEAVNLQPKKTKTEGKGLAKYNFLVQTPLELPLYKGQELALIQRVDQNWYEGRIGNNRGIVPVSYIEVLKEPDNSAARSVSPKAPLDPIFSGKEPSFTRSPQAWDHLQTPNSHNSVSKPRDKHQVRRTYEDEKEPITQSLHIDTYNGLIPYRVLYSHRPQNNDELELLEGDIVYVMEKCNDGWYVGTSTRTGILGTFPGNYVVRI</sequence>
<dbReference type="InterPro" id="IPR001452">
    <property type="entry name" value="SH3_domain"/>
</dbReference>
<evidence type="ECO:0000313" key="6">
    <source>
        <dbReference type="Proteomes" id="UP000694941"/>
    </source>
</evidence>
<evidence type="ECO:0000313" key="7">
    <source>
        <dbReference type="RefSeq" id="XP_022241481.1"/>
    </source>
</evidence>
<evidence type="ECO:0000256" key="1">
    <source>
        <dbReference type="ARBA" id="ARBA00022443"/>
    </source>
</evidence>
<dbReference type="Proteomes" id="UP000694941">
    <property type="component" value="Unplaced"/>
</dbReference>
<keyword evidence="6" id="KW-1185">Reference proteome</keyword>
<keyword evidence="1 2" id="KW-0728">SH3 domain</keyword>
<dbReference type="CDD" id="cd11781">
    <property type="entry name" value="SH3_Sorbs_1"/>
    <property type="match status" value="1"/>
</dbReference>
<feature type="region of interest" description="Disordered" evidence="4">
    <location>
        <begin position="608"/>
        <end position="632"/>
    </location>
</feature>
<feature type="region of interest" description="Disordered" evidence="4">
    <location>
        <begin position="37"/>
        <end position="95"/>
    </location>
</feature>
<reference evidence="7" key="1">
    <citation type="submission" date="2025-08" db="UniProtKB">
        <authorList>
            <consortium name="RefSeq"/>
        </authorList>
    </citation>
    <scope>IDENTIFICATION</scope>
    <source>
        <tissue evidence="7">Muscle</tissue>
    </source>
</reference>
<feature type="region of interest" description="Disordered" evidence="4">
    <location>
        <begin position="138"/>
        <end position="245"/>
    </location>
</feature>
<dbReference type="Gene3D" id="2.30.30.40">
    <property type="entry name" value="SH3 Domains"/>
    <property type="match status" value="3"/>
</dbReference>
<evidence type="ECO:0000259" key="5">
    <source>
        <dbReference type="PROSITE" id="PS50002"/>
    </source>
</evidence>
<gene>
    <name evidence="7" type="primary">LOC106459319</name>
</gene>
<feature type="compositionally biased region" description="Polar residues" evidence="4">
    <location>
        <begin position="176"/>
        <end position="194"/>
    </location>
</feature>
<dbReference type="PANTHER" id="PTHR14167:SF116">
    <property type="entry name" value="CAP, ISOFORM AC"/>
    <property type="match status" value="1"/>
</dbReference>
<feature type="domain" description="SH3" evidence="5">
    <location>
        <begin position="949"/>
        <end position="1008"/>
    </location>
</feature>
<dbReference type="SUPFAM" id="SSF50044">
    <property type="entry name" value="SH3-domain"/>
    <property type="match status" value="3"/>
</dbReference>
<feature type="compositionally biased region" description="Basic and acidic residues" evidence="4">
    <location>
        <begin position="210"/>
        <end position="227"/>
    </location>
</feature>
<organism evidence="6 7">
    <name type="scientific">Limulus polyphemus</name>
    <name type="common">Atlantic horseshoe crab</name>
    <dbReference type="NCBI Taxonomy" id="6850"/>
    <lineage>
        <taxon>Eukaryota</taxon>
        <taxon>Metazoa</taxon>
        <taxon>Ecdysozoa</taxon>
        <taxon>Arthropoda</taxon>
        <taxon>Chelicerata</taxon>
        <taxon>Merostomata</taxon>
        <taxon>Xiphosura</taxon>
        <taxon>Limulidae</taxon>
        <taxon>Limulus</taxon>
    </lineage>
</organism>
<keyword evidence="3" id="KW-0175">Coiled coil</keyword>
<dbReference type="CDD" id="cd11780">
    <property type="entry name" value="SH3_Sorbs_3"/>
    <property type="match status" value="1"/>
</dbReference>
<feature type="compositionally biased region" description="Polar residues" evidence="4">
    <location>
        <begin position="911"/>
        <end position="920"/>
    </location>
</feature>
<dbReference type="PROSITE" id="PS50002">
    <property type="entry name" value="SH3"/>
    <property type="match status" value="3"/>
</dbReference>
<dbReference type="RefSeq" id="XP_022241481.1">
    <property type="nucleotide sequence ID" value="XM_022385773.1"/>
</dbReference>
<feature type="region of interest" description="Disordered" evidence="4">
    <location>
        <begin position="287"/>
        <end position="332"/>
    </location>
</feature>
<feature type="region of interest" description="Disordered" evidence="4">
    <location>
        <begin position="902"/>
        <end position="926"/>
    </location>
</feature>
<feature type="compositionally biased region" description="Basic and acidic residues" evidence="4">
    <location>
        <begin position="44"/>
        <end position="53"/>
    </location>
</feature>
<dbReference type="SMART" id="SM00326">
    <property type="entry name" value="SH3"/>
    <property type="match status" value="3"/>
</dbReference>
<feature type="domain" description="SH3" evidence="5">
    <location>
        <begin position="815"/>
        <end position="874"/>
    </location>
</feature>
<dbReference type="Pfam" id="PF14604">
    <property type="entry name" value="SH3_9"/>
    <property type="match status" value="2"/>
</dbReference>
<feature type="domain" description="SH3" evidence="5">
    <location>
        <begin position="745"/>
        <end position="804"/>
    </location>
</feature>
<evidence type="ECO:0000256" key="2">
    <source>
        <dbReference type="PROSITE-ProRule" id="PRU00192"/>
    </source>
</evidence>
<evidence type="ECO:0000256" key="3">
    <source>
        <dbReference type="SAM" id="Coils"/>
    </source>
</evidence>
<dbReference type="PANTHER" id="PTHR14167">
    <property type="entry name" value="SH3 DOMAIN-CONTAINING"/>
    <property type="match status" value="1"/>
</dbReference>
<dbReference type="Pfam" id="PF00018">
    <property type="entry name" value="SH3_1"/>
    <property type="match status" value="1"/>
</dbReference>
<feature type="compositionally biased region" description="Basic and acidic residues" evidence="4">
    <location>
        <begin position="159"/>
        <end position="175"/>
    </location>
</feature>